<keyword evidence="7 10" id="KW-1133">Transmembrane helix</keyword>
<dbReference type="CDD" id="cd03225">
    <property type="entry name" value="ABC_cobalt_CbiO_domain1"/>
    <property type="match status" value="2"/>
</dbReference>
<dbReference type="OrthoDB" id="501320at2"/>
<sequence>MNISRISSPAPDSVATSTPASAQVDANANDRQDLAASLRRVRYRYSSAHDWALDGVDLDIHAGEYVCIVGANGSGKSTLARLLAGLSAPDSGVITLDGHPVFDAAGAHADQYRLARHDIGAVFQNPEDQIVTTITGDDVAFGPENLGMSRLHIGDQVAHALKAVGMMERIEDDPTTMSGGQQQRIAIAGIIAMNPAMVVLDEPTAMLDQDARIGVLDILDALHRRGATIVHVTHHADEAHRGQRVITMSAGRIINDSSVATPSLDGYPNSSEHPAKDDFRHLLQTSGMPVTWLHPGSIDGRTPLPSGTSLAQGTMSLAAATPMTAGTDAVGIPGTGSPDAEEIPAAHPSAPAISVDHVSFTPQGAASPSVDRLTFSVRSGETVALMGTNGAGKTTLIRLLAALDRPDSGNITIDGIPVATDYRRTGNADERRLTQPAERLKSRLMTWLAKPRSGVHPLSRAQRVQLRHRLGLVMQHPERQLFAQTVAEDVAYGPRNLGLSEQEVAQRVDEALELLHIGDIRDRSPFSLSGGQQRLAAIAGVIACHPDVLLLDEPTASLDETASARIRGLLADLHRRGVTVLLVTHSIDEARAVADRVLVLESPTNAQQKVTPQSADEQKPADTLQSEASAAASSDDIPAIPSANTADIQPSEARRTGTGRSAIGKLDTRVKVVAFLALMFSAFAISSPYQLAVGAILTAGIVAAARISPLQLLARIHMFLFLFVFAGVLNIFFVRTGTPLAHIGPVPITDDGVHTAIIYACRFALVIILGAVYVETTTPTAMTDAFESLLSPLKRCGIHVQEIALVLSLALRFLPTLRVEIISVAQAQAARGGSIESGSPAQRCRAMCAIIMPVFAASLRHADNLSLALDARSYEEGIHRTHWHEMRMHARDGVFCAACAVYVAALVLVALL</sequence>
<feature type="region of interest" description="Disordered" evidence="9">
    <location>
        <begin position="604"/>
        <end position="660"/>
    </location>
</feature>
<comment type="subcellular location">
    <subcellularLocation>
        <location evidence="1">Membrane</location>
        <topology evidence="1">Multi-pass membrane protein</topology>
    </subcellularLocation>
</comment>
<feature type="transmembrane region" description="Helical" evidence="10">
    <location>
        <begin position="712"/>
        <end position="733"/>
    </location>
</feature>
<evidence type="ECO:0000256" key="10">
    <source>
        <dbReference type="SAM" id="Phobius"/>
    </source>
</evidence>
<feature type="compositionally biased region" description="Low complexity" evidence="9">
    <location>
        <begin position="628"/>
        <end position="643"/>
    </location>
</feature>
<feature type="transmembrane region" description="Helical" evidence="10">
    <location>
        <begin position="672"/>
        <end position="705"/>
    </location>
</feature>
<feature type="transmembrane region" description="Helical" evidence="10">
    <location>
        <begin position="753"/>
        <end position="774"/>
    </location>
</feature>
<evidence type="ECO:0000256" key="2">
    <source>
        <dbReference type="ARBA" id="ARBA00005417"/>
    </source>
</evidence>
<dbReference type="Proteomes" id="UP000029003">
    <property type="component" value="Unassembled WGS sequence"/>
</dbReference>
<feature type="compositionally biased region" description="Polar residues" evidence="9">
    <location>
        <begin position="14"/>
        <end position="26"/>
    </location>
</feature>
<dbReference type="RefSeq" id="WP_029577019.1">
    <property type="nucleotide sequence ID" value="NZ_JGZT01000002.1"/>
</dbReference>
<dbReference type="InterPro" id="IPR050095">
    <property type="entry name" value="ECF_ABC_transporter_ATP-bd"/>
</dbReference>
<evidence type="ECO:0000256" key="5">
    <source>
        <dbReference type="ARBA" id="ARBA00022741"/>
    </source>
</evidence>
<dbReference type="AlphaFoldDB" id="A0A087E9F8"/>
<dbReference type="EC" id="3.6.3.25" evidence="12"/>
<dbReference type="GO" id="GO:0042626">
    <property type="term" value="F:ATPase-coupled transmembrane transporter activity"/>
    <property type="evidence" value="ECO:0007669"/>
    <property type="project" value="TreeGrafter"/>
</dbReference>
<evidence type="ECO:0000256" key="7">
    <source>
        <dbReference type="ARBA" id="ARBA00022989"/>
    </source>
</evidence>
<dbReference type="InterPro" id="IPR003439">
    <property type="entry name" value="ABC_transporter-like_ATP-bd"/>
</dbReference>
<keyword evidence="3" id="KW-0813">Transport</keyword>
<dbReference type="InterPro" id="IPR017871">
    <property type="entry name" value="ABC_transporter-like_CS"/>
</dbReference>
<feature type="transmembrane region" description="Helical" evidence="10">
    <location>
        <begin position="893"/>
        <end position="911"/>
    </location>
</feature>
<dbReference type="InterPro" id="IPR003339">
    <property type="entry name" value="ABC/ECF_trnsptr_transmembrane"/>
</dbReference>
<reference evidence="12 13" key="1">
    <citation type="submission" date="2014-03" db="EMBL/GenBank/DDBJ databases">
        <title>Genomics of Bifidobacteria.</title>
        <authorList>
            <person name="Ventura M."/>
            <person name="Milani C."/>
            <person name="Lugli G.A."/>
        </authorList>
    </citation>
    <scope>NUCLEOTIDE SEQUENCE [LARGE SCALE GENOMIC DNA]</scope>
    <source>
        <strain evidence="12 13">LMG 21395</strain>
    </source>
</reference>
<evidence type="ECO:0000256" key="1">
    <source>
        <dbReference type="ARBA" id="ARBA00004141"/>
    </source>
</evidence>
<evidence type="ECO:0000259" key="11">
    <source>
        <dbReference type="PROSITE" id="PS50893"/>
    </source>
</evidence>
<keyword evidence="4 10" id="KW-0812">Transmembrane</keyword>
<dbReference type="PANTHER" id="PTHR43553:SF24">
    <property type="entry name" value="ENERGY-COUPLING FACTOR TRANSPORTER ATP-BINDING PROTEIN ECFA1"/>
    <property type="match status" value="1"/>
</dbReference>
<dbReference type="NCBIfam" id="NF010167">
    <property type="entry name" value="PRK13648.1"/>
    <property type="match status" value="3"/>
</dbReference>
<evidence type="ECO:0000313" key="13">
    <source>
        <dbReference type="Proteomes" id="UP000029003"/>
    </source>
</evidence>
<proteinExistence type="inferred from homology"/>
<keyword evidence="12" id="KW-0378">Hydrolase</keyword>
<dbReference type="Gene3D" id="3.40.50.300">
    <property type="entry name" value="P-loop containing nucleotide triphosphate hydrolases"/>
    <property type="match status" value="2"/>
</dbReference>
<name>A0A087E9F8_9BIFI</name>
<dbReference type="InterPro" id="IPR015856">
    <property type="entry name" value="ABC_transpr_CbiO/EcfA_su"/>
</dbReference>
<evidence type="ECO:0000313" key="12">
    <source>
        <dbReference type="EMBL" id="KFJ04409.1"/>
    </source>
</evidence>
<protein>
    <submittedName>
        <fullName evidence="12">ABC transporter ATP-binding protein</fullName>
        <ecNumber evidence="12">3.6.3.25</ecNumber>
    </submittedName>
</protein>
<gene>
    <name evidence="12" type="ORF">THER5_1783</name>
</gene>
<dbReference type="SUPFAM" id="SSF52540">
    <property type="entry name" value="P-loop containing nucleoside triphosphate hydrolases"/>
    <property type="match status" value="2"/>
</dbReference>
<feature type="domain" description="ABC transporter" evidence="11">
    <location>
        <begin position="353"/>
        <end position="627"/>
    </location>
</feature>
<dbReference type="InterPro" id="IPR027417">
    <property type="entry name" value="P-loop_NTPase"/>
</dbReference>
<feature type="domain" description="ABC transporter" evidence="11">
    <location>
        <begin position="38"/>
        <end position="275"/>
    </location>
</feature>
<comment type="similarity">
    <text evidence="2">Belongs to the ABC transporter superfamily.</text>
</comment>
<dbReference type="GO" id="GO:0043190">
    <property type="term" value="C:ATP-binding cassette (ABC) transporter complex"/>
    <property type="evidence" value="ECO:0007669"/>
    <property type="project" value="TreeGrafter"/>
</dbReference>
<feature type="region of interest" description="Disordered" evidence="9">
    <location>
        <begin position="1"/>
        <end position="28"/>
    </location>
</feature>
<dbReference type="SMART" id="SM00382">
    <property type="entry name" value="AAA"/>
    <property type="match status" value="2"/>
</dbReference>
<dbReference type="PANTHER" id="PTHR43553">
    <property type="entry name" value="HEAVY METAL TRANSPORTER"/>
    <property type="match status" value="1"/>
</dbReference>
<dbReference type="InterPro" id="IPR003593">
    <property type="entry name" value="AAA+_ATPase"/>
</dbReference>
<keyword evidence="6 12" id="KW-0067">ATP-binding</keyword>
<dbReference type="GO" id="GO:0016887">
    <property type="term" value="F:ATP hydrolysis activity"/>
    <property type="evidence" value="ECO:0007669"/>
    <property type="project" value="InterPro"/>
</dbReference>
<evidence type="ECO:0000256" key="4">
    <source>
        <dbReference type="ARBA" id="ARBA00022692"/>
    </source>
</evidence>
<keyword evidence="5" id="KW-0547">Nucleotide-binding</keyword>
<feature type="compositionally biased region" description="Polar residues" evidence="9">
    <location>
        <begin position="604"/>
        <end position="615"/>
    </location>
</feature>
<evidence type="ECO:0000256" key="9">
    <source>
        <dbReference type="SAM" id="MobiDB-lite"/>
    </source>
</evidence>
<evidence type="ECO:0000256" key="6">
    <source>
        <dbReference type="ARBA" id="ARBA00022840"/>
    </source>
</evidence>
<dbReference type="EMBL" id="JGZT01000002">
    <property type="protein sequence ID" value="KFJ04409.1"/>
    <property type="molecule type" value="Genomic_DNA"/>
</dbReference>
<evidence type="ECO:0000256" key="8">
    <source>
        <dbReference type="ARBA" id="ARBA00023136"/>
    </source>
</evidence>
<comment type="caution">
    <text evidence="12">The sequence shown here is derived from an EMBL/GenBank/DDBJ whole genome shotgun (WGS) entry which is preliminary data.</text>
</comment>
<dbReference type="PROSITE" id="PS00211">
    <property type="entry name" value="ABC_TRANSPORTER_1"/>
    <property type="match status" value="2"/>
</dbReference>
<dbReference type="GO" id="GO:0005524">
    <property type="term" value="F:ATP binding"/>
    <property type="evidence" value="ECO:0007669"/>
    <property type="project" value="UniProtKB-KW"/>
</dbReference>
<dbReference type="Pfam" id="PF00005">
    <property type="entry name" value="ABC_tran"/>
    <property type="match status" value="2"/>
</dbReference>
<organism evidence="12 13">
    <name type="scientific">Bifidobacterium thermacidophilum subsp. thermacidophilum</name>
    <dbReference type="NCBI Taxonomy" id="79262"/>
    <lineage>
        <taxon>Bacteria</taxon>
        <taxon>Bacillati</taxon>
        <taxon>Actinomycetota</taxon>
        <taxon>Actinomycetes</taxon>
        <taxon>Bifidobacteriales</taxon>
        <taxon>Bifidobacteriaceae</taxon>
        <taxon>Bifidobacterium</taxon>
    </lineage>
</organism>
<accession>A0A087E9F8</accession>
<keyword evidence="8 10" id="KW-0472">Membrane</keyword>
<dbReference type="Pfam" id="PF02361">
    <property type="entry name" value="CbiQ"/>
    <property type="match status" value="1"/>
</dbReference>
<dbReference type="CDD" id="cd16914">
    <property type="entry name" value="EcfT"/>
    <property type="match status" value="1"/>
</dbReference>
<dbReference type="PROSITE" id="PS50893">
    <property type="entry name" value="ABC_TRANSPORTER_2"/>
    <property type="match status" value="2"/>
</dbReference>
<evidence type="ECO:0000256" key="3">
    <source>
        <dbReference type="ARBA" id="ARBA00022448"/>
    </source>
</evidence>